<feature type="domain" description="Ice-binding protein C-terminal" evidence="3">
    <location>
        <begin position="161"/>
        <end position="185"/>
    </location>
</feature>
<proteinExistence type="predicted"/>
<dbReference type="Proteomes" id="UP000182489">
    <property type="component" value="Unassembled WGS sequence"/>
</dbReference>
<comment type="caution">
    <text evidence="4">The sequence shown here is derived from an EMBL/GenBank/DDBJ whole genome shotgun (WGS) entry which is preliminary data.</text>
</comment>
<dbReference type="InterPro" id="IPR013424">
    <property type="entry name" value="Ice-binding_C"/>
</dbReference>
<keyword evidence="1" id="KW-0472">Membrane</keyword>
<protein>
    <submittedName>
        <fullName evidence="4">PEP-CTERM protein-sorting domain-containing protein/MYXO-CTERM domain-containing protein</fullName>
    </submittedName>
</protein>
<dbReference type="AlphaFoldDB" id="A0AB38C9S7"/>
<feature type="transmembrane region" description="Helical" evidence="1">
    <location>
        <begin position="165"/>
        <end position="182"/>
    </location>
</feature>
<dbReference type="NCBIfam" id="TIGR02595">
    <property type="entry name" value="PEP_CTERM"/>
    <property type="match status" value="1"/>
</dbReference>
<gene>
    <name evidence="4" type="ORF">SAMN03097694_3216</name>
</gene>
<dbReference type="Pfam" id="PF07589">
    <property type="entry name" value="PEP-CTERM"/>
    <property type="match status" value="1"/>
</dbReference>
<organism evidence="4 5">
    <name type="scientific">Janthinobacterium lividum</name>
    <dbReference type="NCBI Taxonomy" id="29581"/>
    <lineage>
        <taxon>Bacteria</taxon>
        <taxon>Pseudomonadati</taxon>
        <taxon>Pseudomonadota</taxon>
        <taxon>Betaproteobacteria</taxon>
        <taxon>Burkholderiales</taxon>
        <taxon>Oxalobacteraceae</taxon>
        <taxon>Janthinobacterium</taxon>
    </lineage>
</organism>
<keyword evidence="2" id="KW-0732">Signal</keyword>
<dbReference type="EMBL" id="FPKH01000003">
    <property type="protein sequence ID" value="SFX78280.1"/>
    <property type="molecule type" value="Genomic_DNA"/>
</dbReference>
<reference evidence="4 5" key="1">
    <citation type="submission" date="2016-11" db="EMBL/GenBank/DDBJ databases">
        <authorList>
            <person name="Varghese N."/>
            <person name="Submissions S."/>
        </authorList>
    </citation>
    <scope>NUCLEOTIDE SEQUENCE [LARGE SCALE GENOMIC DNA]</scope>
    <source>
        <strain evidence="4 5">NFR18</strain>
    </source>
</reference>
<evidence type="ECO:0000259" key="3">
    <source>
        <dbReference type="Pfam" id="PF07589"/>
    </source>
</evidence>
<keyword evidence="1" id="KW-0812">Transmembrane</keyword>
<evidence type="ECO:0000313" key="5">
    <source>
        <dbReference type="Proteomes" id="UP000182489"/>
    </source>
</evidence>
<sequence length="188" mass="19338">MKSVKSIAIRASMLAAMTVLASAAQAATWVDVGPASGFVIDGSTVTYSPSPALQVKYYDDNLVPQSPSDIQGYINGVFGTSLGTAVSYCESATSGCTAGTTAGLSGGINSYTSAAAYDYLAIHFGQGELVFHWAAPVAAGTTFTIEGLPKGLSNYRAFISAVPEPGTYAMLLAGLGLLGFMARRRQGK</sequence>
<evidence type="ECO:0000256" key="2">
    <source>
        <dbReference type="SAM" id="SignalP"/>
    </source>
</evidence>
<evidence type="ECO:0000256" key="1">
    <source>
        <dbReference type="SAM" id="Phobius"/>
    </source>
</evidence>
<feature type="signal peptide" evidence="2">
    <location>
        <begin position="1"/>
        <end position="26"/>
    </location>
</feature>
<evidence type="ECO:0000313" key="4">
    <source>
        <dbReference type="EMBL" id="SFX78280.1"/>
    </source>
</evidence>
<dbReference type="RefSeq" id="WP_254798492.1">
    <property type="nucleotide sequence ID" value="NZ_FPKH01000003.1"/>
</dbReference>
<keyword evidence="1" id="KW-1133">Transmembrane helix</keyword>
<name>A0AB38C9S7_9BURK</name>
<feature type="chain" id="PRO_5044327408" evidence="2">
    <location>
        <begin position="27"/>
        <end position="188"/>
    </location>
</feature>
<accession>A0AB38C9S7</accession>